<dbReference type="AlphaFoldDB" id="A0A165LER1"/>
<accession>A0A165LER1</accession>
<name>A0A165LER1_EXIGL</name>
<sequence length="226" mass="25207">MPTLFLVLRPRLSSSLVQFRTPADVAGAFRKLCARVSAWCAFSIFSKPFSNESRGSLFSSHAMFLWRSSFRTVSRVFGVRLPTLVYTHRRPHTQTTSPCGPAPVRLSLGMHPSDSGQLPERDRRPCARSVRWAARSKAPNSAIAPRKRAMKPLRSVGYPALLLLCALHVCIRASPVPGMCLVVRGPELVRRVEIDCRSTGTRCETRSPACRVYAISISFCSARERY</sequence>
<dbReference type="EMBL" id="KV425926">
    <property type="protein sequence ID" value="KZV97767.1"/>
    <property type="molecule type" value="Genomic_DNA"/>
</dbReference>
<keyword evidence="2" id="KW-1185">Reference proteome</keyword>
<protein>
    <submittedName>
        <fullName evidence="1">Uncharacterized protein</fullName>
    </submittedName>
</protein>
<gene>
    <name evidence="1" type="ORF">EXIGLDRAFT_348623</name>
</gene>
<proteinExistence type="predicted"/>
<dbReference type="InParanoid" id="A0A165LER1"/>
<organism evidence="1 2">
    <name type="scientific">Exidia glandulosa HHB12029</name>
    <dbReference type="NCBI Taxonomy" id="1314781"/>
    <lineage>
        <taxon>Eukaryota</taxon>
        <taxon>Fungi</taxon>
        <taxon>Dikarya</taxon>
        <taxon>Basidiomycota</taxon>
        <taxon>Agaricomycotina</taxon>
        <taxon>Agaricomycetes</taxon>
        <taxon>Auriculariales</taxon>
        <taxon>Exidiaceae</taxon>
        <taxon>Exidia</taxon>
    </lineage>
</organism>
<evidence type="ECO:0000313" key="2">
    <source>
        <dbReference type="Proteomes" id="UP000077266"/>
    </source>
</evidence>
<reference evidence="1 2" key="1">
    <citation type="journal article" date="2016" name="Mol. Biol. Evol.">
        <title>Comparative Genomics of Early-Diverging Mushroom-Forming Fungi Provides Insights into the Origins of Lignocellulose Decay Capabilities.</title>
        <authorList>
            <person name="Nagy L.G."/>
            <person name="Riley R."/>
            <person name="Tritt A."/>
            <person name="Adam C."/>
            <person name="Daum C."/>
            <person name="Floudas D."/>
            <person name="Sun H."/>
            <person name="Yadav J.S."/>
            <person name="Pangilinan J."/>
            <person name="Larsson K.H."/>
            <person name="Matsuura K."/>
            <person name="Barry K."/>
            <person name="Labutti K."/>
            <person name="Kuo R."/>
            <person name="Ohm R.A."/>
            <person name="Bhattacharya S.S."/>
            <person name="Shirouzu T."/>
            <person name="Yoshinaga Y."/>
            <person name="Martin F.M."/>
            <person name="Grigoriev I.V."/>
            <person name="Hibbett D.S."/>
        </authorList>
    </citation>
    <scope>NUCLEOTIDE SEQUENCE [LARGE SCALE GENOMIC DNA]</scope>
    <source>
        <strain evidence="1 2">HHB12029</strain>
    </source>
</reference>
<dbReference type="Proteomes" id="UP000077266">
    <property type="component" value="Unassembled WGS sequence"/>
</dbReference>
<evidence type="ECO:0000313" key="1">
    <source>
        <dbReference type="EMBL" id="KZV97767.1"/>
    </source>
</evidence>